<protein>
    <recommendedName>
        <fullName evidence="3">MULE domain-containing protein</fullName>
    </recommendedName>
</protein>
<accession>A0A6G0ZNB2</accession>
<evidence type="ECO:0000313" key="1">
    <source>
        <dbReference type="EMBL" id="KAF0772554.1"/>
    </source>
</evidence>
<keyword evidence="2" id="KW-1185">Reference proteome</keyword>
<feature type="non-terminal residue" evidence="1">
    <location>
        <position position="1"/>
    </location>
</feature>
<reference evidence="1 2" key="1">
    <citation type="submission" date="2019-08" db="EMBL/GenBank/DDBJ databases">
        <title>Whole genome of Aphis craccivora.</title>
        <authorList>
            <person name="Voronova N.V."/>
            <person name="Shulinski R.S."/>
            <person name="Bandarenka Y.V."/>
            <person name="Zhorov D.G."/>
            <person name="Warner D."/>
        </authorList>
    </citation>
    <scope>NUCLEOTIDE SEQUENCE [LARGE SCALE GENOMIC DNA]</scope>
    <source>
        <strain evidence="1">180601</strain>
        <tissue evidence="1">Whole Body</tissue>
    </source>
</reference>
<proteinExistence type="predicted"/>
<evidence type="ECO:0000313" key="2">
    <source>
        <dbReference type="Proteomes" id="UP000478052"/>
    </source>
</evidence>
<dbReference type="Proteomes" id="UP000478052">
    <property type="component" value="Unassembled WGS sequence"/>
</dbReference>
<evidence type="ECO:0008006" key="3">
    <source>
        <dbReference type="Google" id="ProtNLM"/>
    </source>
</evidence>
<organism evidence="1 2">
    <name type="scientific">Aphis craccivora</name>
    <name type="common">Cowpea aphid</name>
    <dbReference type="NCBI Taxonomy" id="307492"/>
    <lineage>
        <taxon>Eukaryota</taxon>
        <taxon>Metazoa</taxon>
        <taxon>Ecdysozoa</taxon>
        <taxon>Arthropoda</taxon>
        <taxon>Hexapoda</taxon>
        <taxon>Insecta</taxon>
        <taxon>Pterygota</taxon>
        <taxon>Neoptera</taxon>
        <taxon>Paraneoptera</taxon>
        <taxon>Hemiptera</taxon>
        <taxon>Sternorrhyncha</taxon>
        <taxon>Aphidomorpha</taxon>
        <taxon>Aphidoidea</taxon>
        <taxon>Aphididae</taxon>
        <taxon>Aphidini</taxon>
        <taxon>Aphis</taxon>
        <taxon>Aphis</taxon>
    </lineage>
</organism>
<dbReference type="AlphaFoldDB" id="A0A6G0ZNB2"/>
<dbReference type="OrthoDB" id="6611848at2759"/>
<comment type="caution">
    <text evidence="1">The sequence shown here is derived from an EMBL/GenBank/DDBJ whole genome shotgun (WGS) entry which is preliminary data.</text>
</comment>
<gene>
    <name evidence="1" type="ORF">FWK35_00002145</name>
</gene>
<name>A0A6G0ZNB2_APHCR</name>
<dbReference type="EMBL" id="VUJU01000162">
    <property type="protein sequence ID" value="KAF0772554.1"/>
    <property type="molecule type" value="Genomic_DNA"/>
</dbReference>
<sequence>IFGLLFLSSNEVTDTFSDLISICLDGFLFSNYILNNYIDKDCFLPLIWAEKPQITQECTNAVESFHRTYNCQFYYSRPPIY</sequence>